<dbReference type="Gene3D" id="1.25.40.20">
    <property type="entry name" value="Ankyrin repeat-containing domain"/>
    <property type="match status" value="4"/>
</dbReference>
<dbReference type="InterPro" id="IPR000719">
    <property type="entry name" value="Prot_kinase_dom"/>
</dbReference>
<keyword evidence="1" id="KW-0677">Repeat</keyword>
<dbReference type="PROSITE" id="PS00108">
    <property type="entry name" value="PROTEIN_KINASE_ST"/>
    <property type="match status" value="1"/>
</dbReference>
<accession>A0A1V6R439</accession>
<dbReference type="SMART" id="SM00248">
    <property type="entry name" value="ANK"/>
    <property type="match status" value="6"/>
</dbReference>
<dbReference type="Proteomes" id="UP000191612">
    <property type="component" value="Unassembled WGS sequence"/>
</dbReference>
<dbReference type="Pfam" id="PF00069">
    <property type="entry name" value="Pkinase"/>
    <property type="match status" value="1"/>
</dbReference>
<dbReference type="GO" id="GO:0004672">
    <property type="term" value="F:protein kinase activity"/>
    <property type="evidence" value="ECO:0007669"/>
    <property type="project" value="InterPro"/>
</dbReference>
<reference evidence="6" key="1">
    <citation type="journal article" date="2017" name="Nat. Microbiol.">
        <title>Global analysis of biosynthetic gene clusters reveals vast potential of secondary metabolite production in Penicillium species.</title>
        <authorList>
            <person name="Nielsen J.C."/>
            <person name="Grijseels S."/>
            <person name="Prigent S."/>
            <person name="Ji B."/>
            <person name="Dainat J."/>
            <person name="Nielsen K.F."/>
            <person name="Frisvad J.C."/>
            <person name="Workman M."/>
            <person name="Nielsen J."/>
        </authorList>
    </citation>
    <scope>NUCLEOTIDE SEQUENCE [LARGE SCALE GENOMIC DNA]</scope>
    <source>
        <strain evidence="6">IBT 29525</strain>
    </source>
</reference>
<dbReference type="SMART" id="SM00220">
    <property type="entry name" value="S_TKc"/>
    <property type="match status" value="1"/>
</dbReference>
<feature type="domain" description="Protein kinase" evidence="4">
    <location>
        <begin position="100"/>
        <end position="389"/>
    </location>
</feature>
<dbReference type="PROSITE" id="PS50011">
    <property type="entry name" value="PROTEIN_KINASE_DOM"/>
    <property type="match status" value="1"/>
</dbReference>
<dbReference type="PANTHER" id="PTHR24198">
    <property type="entry name" value="ANKYRIN REPEAT AND PROTEIN KINASE DOMAIN-CONTAINING PROTEIN"/>
    <property type="match status" value="1"/>
</dbReference>
<sequence length="1205" mass="134243">MADYDDILNSLDDNYYSIDGDNLSPSLQTWSNSSDIEEFDLNSLNLSSDSSWVDLDPLESAITATRNGSAPVLSTLSQFTTILSQTGIHGPRLIRPANLSTRAIKIGSGAQFTVFKDPIFEKEVVKRVNVPLSNKVEQRFSASIDYRLQLRTLVLEVLSLCNPVLRAHPNITSLVAWGFDFPYADMAVPVLFMEEAMMTLGDFLGAEKREVGVMYQLALGVANGLEALHNLKIVHGDVKPDNVLVFAGPSENMPFQAKLSDFGVCVDLETSEGRFTLSDYRGTPAWLAPEVVNGDVSRFGDFSPELMFKFDAYSFGMVLVSIFTGGQILILDTKPDRVTDQISKLFNQEDIPSLMRIELRKAALKLLSEDPRDRPLPSATLLKIDSPTYAYWFSSIQPNSTNTHVGIIDPIYNKGPLFWYRLDQSIRTELEEQHALSKGGNGAPFAGDVLFGIAQTITGEKPMYLDRMLAYLSDSARAGYSPARAVYAQIMEAHGQKPEFSNEMLEEWTLQAVSEGYLFAKPGRLEKRVEEAKDRFRSQGGFCSDPFLGKNDVKMAIDREKALEWKMKNGNVVDRKQNTILHAAAAFGADIGALQGLMDDAKIAVDVENENAETPLYKAFQAGHTKVIEVLLDHGANSSCRTQQKITPLHWLFMIPEGSIRQIAKRMVERGADVNAVMEPVKEHNSGFSEKIQILHYPFELPHGSPLHWACFFRNMTAVDALISLGANVNAVYHGSDPSTTPLSLAAYFGEPMIAKYLISHGADGALLDSMGRNNLHGITKYFPDRHGYLRHHWHYWIRHGTWEHHLAQIADLVNILVEAGADINAKDKGKPCLTPIAAAADRGCWDGGMICALLDAGADLGESILTTGDTVLHSWASIVGPRLDYPDSYLPTLKKIVKAMPNLDICNRFEEATPLHELTTIYHPEDEFESACKIFLGHPRPADINAKTRRGDSPLSIALETNLDPARRGRFLLGNGADPLVLSYRGRDIFYSITYNLVLTDQDSHGLIQHFLLHLSPDIQRAYTNYYLYNPNSNEPLFAAAESGKPLTLNLLLSLGLASSINKPNTSKSPPWTPLDRALHSAELGRRAHMRRLASYKPGGARTKALEQNLVYDETQGPPARAAESYRSFPEVIRTLRDAGAKRTCELEGTKGDYIEQPRDWDQEEIQKYGFTVETQPNVEAWKELYELARYQSGWSWLGMLMWK</sequence>
<dbReference type="GO" id="GO:0005524">
    <property type="term" value="F:ATP binding"/>
    <property type="evidence" value="ECO:0007669"/>
    <property type="project" value="InterPro"/>
</dbReference>
<dbReference type="Gene3D" id="1.10.510.10">
    <property type="entry name" value="Transferase(Phosphotransferase) domain 1"/>
    <property type="match status" value="1"/>
</dbReference>
<comment type="caution">
    <text evidence="5">The sequence shown here is derived from an EMBL/GenBank/DDBJ whole genome shotgun (WGS) entry which is preliminary data.</text>
</comment>
<evidence type="ECO:0000256" key="2">
    <source>
        <dbReference type="ARBA" id="ARBA00023043"/>
    </source>
</evidence>
<dbReference type="PROSITE" id="PS50088">
    <property type="entry name" value="ANK_REPEAT"/>
    <property type="match status" value="3"/>
</dbReference>
<organism evidence="5 6">
    <name type="scientific">Penicillium solitum</name>
    <dbReference type="NCBI Taxonomy" id="60172"/>
    <lineage>
        <taxon>Eukaryota</taxon>
        <taxon>Fungi</taxon>
        <taxon>Dikarya</taxon>
        <taxon>Ascomycota</taxon>
        <taxon>Pezizomycotina</taxon>
        <taxon>Eurotiomycetes</taxon>
        <taxon>Eurotiomycetidae</taxon>
        <taxon>Eurotiales</taxon>
        <taxon>Aspergillaceae</taxon>
        <taxon>Penicillium</taxon>
    </lineage>
</organism>
<evidence type="ECO:0000259" key="4">
    <source>
        <dbReference type="PROSITE" id="PS50011"/>
    </source>
</evidence>
<dbReference type="PROSITE" id="PS50297">
    <property type="entry name" value="ANK_REP_REGION"/>
    <property type="match status" value="2"/>
</dbReference>
<evidence type="ECO:0000313" key="5">
    <source>
        <dbReference type="EMBL" id="OQD96278.1"/>
    </source>
</evidence>
<dbReference type="EMBL" id="MDYO01000016">
    <property type="protein sequence ID" value="OQD96278.1"/>
    <property type="molecule type" value="Genomic_DNA"/>
</dbReference>
<feature type="repeat" description="ANK" evidence="3">
    <location>
        <begin position="611"/>
        <end position="643"/>
    </location>
</feature>
<feature type="repeat" description="ANK" evidence="3">
    <location>
        <begin position="738"/>
        <end position="770"/>
    </location>
</feature>
<dbReference type="STRING" id="60172.A0A1V6R439"/>
<evidence type="ECO:0000256" key="1">
    <source>
        <dbReference type="ARBA" id="ARBA00022737"/>
    </source>
</evidence>
<dbReference type="AlphaFoldDB" id="A0A1V6R439"/>
<dbReference type="SUPFAM" id="SSF48403">
    <property type="entry name" value="Ankyrin repeat"/>
    <property type="match status" value="2"/>
</dbReference>
<dbReference type="PANTHER" id="PTHR24198:SF165">
    <property type="entry name" value="ANKYRIN REPEAT-CONTAINING PROTEIN-RELATED"/>
    <property type="match status" value="1"/>
</dbReference>
<gene>
    <name evidence="5" type="ORF">PENSOL_c016G00449</name>
</gene>
<dbReference type="InterPro" id="IPR011009">
    <property type="entry name" value="Kinase-like_dom_sf"/>
</dbReference>
<dbReference type="InterPro" id="IPR002110">
    <property type="entry name" value="Ankyrin_rpt"/>
</dbReference>
<dbReference type="Pfam" id="PF12796">
    <property type="entry name" value="Ank_2"/>
    <property type="match status" value="2"/>
</dbReference>
<feature type="repeat" description="ANK" evidence="3">
    <location>
        <begin position="702"/>
        <end position="734"/>
    </location>
</feature>
<dbReference type="InterPro" id="IPR036770">
    <property type="entry name" value="Ankyrin_rpt-contain_sf"/>
</dbReference>
<evidence type="ECO:0000256" key="3">
    <source>
        <dbReference type="PROSITE-ProRule" id="PRU00023"/>
    </source>
</evidence>
<keyword evidence="6" id="KW-1185">Reference proteome</keyword>
<keyword evidence="2 3" id="KW-0040">ANK repeat</keyword>
<proteinExistence type="predicted"/>
<dbReference type="InterPro" id="IPR008271">
    <property type="entry name" value="Ser/Thr_kinase_AS"/>
</dbReference>
<evidence type="ECO:0000313" key="6">
    <source>
        <dbReference type="Proteomes" id="UP000191612"/>
    </source>
</evidence>
<dbReference type="CDD" id="cd00180">
    <property type="entry name" value="PKc"/>
    <property type="match status" value="1"/>
</dbReference>
<name>A0A1V6R439_9EURO</name>
<dbReference type="SUPFAM" id="SSF56112">
    <property type="entry name" value="Protein kinase-like (PK-like)"/>
    <property type="match status" value="1"/>
</dbReference>
<protein>
    <recommendedName>
        <fullName evidence="4">Protein kinase domain-containing protein</fullName>
    </recommendedName>
</protein>